<keyword evidence="1" id="KW-1133">Transmembrane helix</keyword>
<name>A0A1S2VDH4_9BACT</name>
<protein>
    <submittedName>
        <fullName evidence="2">Uncharacterized protein</fullName>
    </submittedName>
</protein>
<evidence type="ECO:0000313" key="3">
    <source>
        <dbReference type="Proteomes" id="UP000181790"/>
    </source>
</evidence>
<accession>A0A1S2VDH4</accession>
<organism evidence="2 3">
    <name type="scientific">Arsenicibacter rosenii</name>
    <dbReference type="NCBI Taxonomy" id="1750698"/>
    <lineage>
        <taxon>Bacteria</taxon>
        <taxon>Pseudomonadati</taxon>
        <taxon>Bacteroidota</taxon>
        <taxon>Cytophagia</taxon>
        <taxon>Cytophagales</taxon>
        <taxon>Spirosomataceae</taxon>
        <taxon>Arsenicibacter</taxon>
    </lineage>
</organism>
<dbReference type="Proteomes" id="UP000181790">
    <property type="component" value="Unassembled WGS sequence"/>
</dbReference>
<dbReference type="EMBL" id="MORL01000018">
    <property type="protein sequence ID" value="OIN56811.1"/>
    <property type="molecule type" value="Genomic_DNA"/>
</dbReference>
<comment type="caution">
    <text evidence="2">The sequence shown here is derived from an EMBL/GenBank/DDBJ whole genome shotgun (WGS) entry which is preliminary data.</text>
</comment>
<reference evidence="2 3" key="1">
    <citation type="submission" date="2016-10" db="EMBL/GenBank/DDBJ databases">
        <title>Arsenicibacter rosenii gen. nov., sp. nov., an efficient arsenic-methylating bacterium isolated from an arsenic-contaminated paddy soil.</title>
        <authorList>
            <person name="Huang K."/>
        </authorList>
    </citation>
    <scope>NUCLEOTIDE SEQUENCE [LARGE SCALE GENOMIC DNA]</scope>
    <source>
        <strain evidence="2 3">SM-1</strain>
    </source>
</reference>
<proteinExistence type="predicted"/>
<gene>
    <name evidence="2" type="ORF">BLX24_22820</name>
</gene>
<keyword evidence="1" id="KW-0472">Membrane</keyword>
<keyword evidence="1" id="KW-0812">Transmembrane</keyword>
<dbReference type="AlphaFoldDB" id="A0A1S2VDH4"/>
<keyword evidence="3" id="KW-1185">Reference proteome</keyword>
<evidence type="ECO:0000313" key="2">
    <source>
        <dbReference type="EMBL" id="OIN56811.1"/>
    </source>
</evidence>
<dbReference type="RefSeq" id="WP_071505537.1">
    <property type="nucleotide sequence ID" value="NZ_MORL01000018.1"/>
</dbReference>
<evidence type="ECO:0000256" key="1">
    <source>
        <dbReference type="SAM" id="Phobius"/>
    </source>
</evidence>
<sequence length="62" mass="7172">MEKAIQILSRLWLVFVERIYPAPPGLFVLGVFIVSLVLIQLVQLLVAKAHDRKRLKDLFKDL</sequence>
<feature type="transmembrane region" description="Helical" evidence="1">
    <location>
        <begin position="26"/>
        <end position="46"/>
    </location>
</feature>